<proteinExistence type="predicted"/>
<dbReference type="GO" id="GO:0016301">
    <property type="term" value="F:kinase activity"/>
    <property type="evidence" value="ECO:0007669"/>
    <property type="project" value="UniProtKB-KW"/>
</dbReference>
<evidence type="ECO:0000313" key="2">
    <source>
        <dbReference type="Proteomes" id="UP000530928"/>
    </source>
</evidence>
<keyword evidence="1" id="KW-0418">Kinase</keyword>
<gene>
    <name evidence="1" type="ORF">HNR30_000548</name>
</gene>
<dbReference type="Proteomes" id="UP000530928">
    <property type="component" value="Unassembled WGS sequence"/>
</dbReference>
<keyword evidence="1" id="KW-0808">Transferase</keyword>
<protein>
    <submittedName>
        <fullName evidence="1">LytS/YehU family sensor histidine kinase</fullName>
    </submittedName>
</protein>
<organism evidence="1 2">
    <name type="scientific">Nonomuraea soli</name>
    <dbReference type="NCBI Taxonomy" id="1032476"/>
    <lineage>
        <taxon>Bacteria</taxon>
        <taxon>Bacillati</taxon>
        <taxon>Actinomycetota</taxon>
        <taxon>Actinomycetes</taxon>
        <taxon>Streptosporangiales</taxon>
        <taxon>Streptosporangiaceae</taxon>
        <taxon>Nonomuraea</taxon>
    </lineage>
</organism>
<evidence type="ECO:0000313" key="1">
    <source>
        <dbReference type="EMBL" id="MBA2889213.1"/>
    </source>
</evidence>
<accession>A0A7W0CDM0</accession>
<comment type="caution">
    <text evidence="1">The sequence shown here is derived from an EMBL/GenBank/DDBJ whole genome shotgun (WGS) entry which is preliminary data.</text>
</comment>
<keyword evidence="2" id="KW-1185">Reference proteome</keyword>
<dbReference type="EMBL" id="JACDUR010000001">
    <property type="protein sequence ID" value="MBA2889213.1"/>
    <property type="molecule type" value="Genomic_DNA"/>
</dbReference>
<reference evidence="1 2" key="1">
    <citation type="submission" date="2020-07" db="EMBL/GenBank/DDBJ databases">
        <title>Genomic Encyclopedia of Type Strains, Phase IV (KMG-IV): sequencing the most valuable type-strain genomes for metagenomic binning, comparative biology and taxonomic classification.</title>
        <authorList>
            <person name="Goeker M."/>
        </authorList>
    </citation>
    <scope>NUCLEOTIDE SEQUENCE [LARGE SCALE GENOMIC DNA]</scope>
    <source>
        <strain evidence="1 2">DSM 45533</strain>
    </source>
</reference>
<dbReference type="AlphaFoldDB" id="A0A7W0CDM0"/>
<sequence length="45" mass="4322">MTGLLTGVLIGVLTGVLTGVELTGLDGAGAAAIGVDTLAVSWLPQ</sequence>
<name>A0A7W0CDM0_9ACTN</name>
<dbReference type="RefSeq" id="WP_312894281.1">
    <property type="nucleotide sequence ID" value="NZ_BAABAM010000001.1"/>
</dbReference>